<reference evidence="2 3" key="1">
    <citation type="submission" date="2024-04" db="EMBL/GenBank/DDBJ databases">
        <authorList>
            <person name="Fracassetti M."/>
        </authorList>
    </citation>
    <scope>NUCLEOTIDE SEQUENCE [LARGE SCALE GENOMIC DNA]</scope>
</reference>
<evidence type="ECO:0000313" key="3">
    <source>
        <dbReference type="Proteomes" id="UP001497516"/>
    </source>
</evidence>
<gene>
    <name evidence="2" type="ORF">LTRI10_LOCUS17458</name>
</gene>
<proteinExistence type="predicted"/>
<name>A0AAV2DQ80_9ROSI</name>
<keyword evidence="3" id="KW-1185">Reference proteome</keyword>
<feature type="region of interest" description="Disordered" evidence="1">
    <location>
        <begin position="138"/>
        <end position="276"/>
    </location>
</feature>
<feature type="compositionally biased region" description="Polar residues" evidence="1">
    <location>
        <begin position="145"/>
        <end position="164"/>
    </location>
</feature>
<evidence type="ECO:0000313" key="2">
    <source>
        <dbReference type="EMBL" id="CAL1375674.1"/>
    </source>
</evidence>
<evidence type="ECO:0000256" key="1">
    <source>
        <dbReference type="SAM" id="MobiDB-lite"/>
    </source>
</evidence>
<accession>A0AAV2DQ80</accession>
<sequence length="276" mass="29993">MDTENDSDATTHSVERTVGNGCANPDTLRRPKKGRVFCVRRFPVGCGPNKMPSSEKLGTSVQPCSTSSSLNYLEEEEKPMKENDEAELALSVGLQKLGLIKTSPSPHEDLSKLSKADFPVKARVYPPRRKISGVRTFPPGCGGNEAQTNQVATGFVGTPQTGTTGAKDEEEHKEQIMHTGTTGANDETVHKEQIMHTSNAEKSQRDSERLETGNGNPSNKDIGKRPDVKPSTDTVIPGSRTIVMALMAPQNCPWTQKRRVSRPKTAKGRAEAKAIK</sequence>
<feature type="compositionally biased region" description="Basic and acidic residues" evidence="1">
    <location>
        <begin position="166"/>
        <end position="176"/>
    </location>
</feature>
<protein>
    <submittedName>
        <fullName evidence="2">Uncharacterized protein</fullName>
    </submittedName>
</protein>
<feature type="compositionally biased region" description="Basic and acidic residues" evidence="1">
    <location>
        <begin position="221"/>
        <end position="230"/>
    </location>
</feature>
<dbReference type="EMBL" id="OZ034816">
    <property type="protein sequence ID" value="CAL1375674.1"/>
    <property type="molecule type" value="Genomic_DNA"/>
</dbReference>
<dbReference type="AlphaFoldDB" id="A0AAV2DQ80"/>
<feature type="compositionally biased region" description="Basic residues" evidence="1">
    <location>
        <begin position="256"/>
        <end position="267"/>
    </location>
</feature>
<dbReference type="Proteomes" id="UP001497516">
    <property type="component" value="Chromosome 3"/>
</dbReference>
<feature type="region of interest" description="Disordered" evidence="1">
    <location>
        <begin position="1"/>
        <end position="27"/>
    </location>
</feature>
<feature type="compositionally biased region" description="Basic and acidic residues" evidence="1">
    <location>
        <begin position="202"/>
        <end position="211"/>
    </location>
</feature>
<organism evidence="2 3">
    <name type="scientific">Linum trigynum</name>
    <dbReference type="NCBI Taxonomy" id="586398"/>
    <lineage>
        <taxon>Eukaryota</taxon>
        <taxon>Viridiplantae</taxon>
        <taxon>Streptophyta</taxon>
        <taxon>Embryophyta</taxon>
        <taxon>Tracheophyta</taxon>
        <taxon>Spermatophyta</taxon>
        <taxon>Magnoliopsida</taxon>
        <taxon>eudicotyledons</taxon>
        <taxon>Gunneridae</taxon>
        <taxon>Pentapetalae</taxon>
        <taxon>rosids</taxon>
        <taxon>fabids</taxon>
        <taxon>Malpighiales</taxon>
        <taxon>Linaceae</taxon>
        <taxon>Linum</taxon>
    </lineage>
</organism>